<evidence type="ECO:0000256" key="1">
    <source>
        <dbReference type="SAM" id="MobiDB-lite"/>
    </source>
</evidence>
<feature type="transmembrane region" description="Helical" evidence="2">
    <location>
        <begin position="105"/>
        <end position="122"/>
    </location>
</feature>
<organism evidence="3 4">
    <name type="scientific">Parathielavia hyrcaniae</name>
    <dbReference type="NCBI Taxonomy" id="113614"/>
    <lineage>
        <taxon>Eukaryota</taxon>
        <taxon>Fungi</taxon>
        <taxon>Dikarya</taxon>
        <taxon>Ascomycota</taxon>
        <taxon>Pezizomycotina</taxon>
        <taxon>Sordariomycetes</taxon>
        <taxon>Sordariomycetidae</taxon>
        <taxon>Sordariales</taxon>
        <taxon>Chaetomiaceae</taxon>
        <taxon>Parathielavia</taxon>
    </lineage>
</organism>
<evidence type="ECO:0000313" key="3">
    <source>
        <dbReference type="EMBL" id="KAK4101521.1"/>
    </source>
</evidence>
<keyword evidence="4" id="KW-1185">Reference proteome</keyword>
<evidence type="ECO:0000256" key="2">
    <source>
        <dbReference type="SAM" id="Phobius"/>
    </source>
</evidence>
<accession>A0AAN6Q5S8</accession>
<keyword evidence="2" id="KW-1133">Transmembrane helix</keyword>
<reference evidence="3" key="1">
    <citation type="journal article" date="2023" name="Mol. Phylogenet. Evol.">
        <title>Genome-scale phylogeny and comparative genomics of the fungal order Sordariales.</title>
        <authorList>
            <person name="Hensen N."/>
            <person name="Bonometti L."/>
            <person name="Westerberg I."/>
            <person name="Brannstrom I.O."/>
            <person name="Guillou S."/>
            <person name="Cros-Aarteil S."/>
            <person name="Calhoun S."/>
            <person name="Haridas S."/>
            <person name="Kuo A."/>
            <person name="Mondo S."/>
            <person name="Pangilinan J."/>
            <person name="Riley R."/>
            <person name="LaButti K."/>
            <person name="Andreopoulos B."/>
            <person name="Lipzen A."/>
            <person name="Chen C."/>
            <person name="Yan M."/>
            <person name="Daum C."/>
            <person name="Ng V."/>
            <person name="Clum A."/>
            <person name="Steindorff A."/>
            <person name="Ohm R.A."/>
            <person name="Martin F."/>
            <person name="Silar P."/>
            <person name="Natvig D.O."/>
            <person name="Lalanne C."/>
            <person name="Gautier V."/>
            <person name="Ament-Velasquez S.L."/>
            <person name="Kruys A."/>
            <person name="Hutchinson M.I."/>
            <person name="Powell A.J."/>
            <person name="Barry K."/>
            <person name="Miller A.N."/>
            <person name="Grigoriev I.V."/>
            <person name="Debuchy R."/>
            <person name="Gladieux P."/>
            <person name="Hiltunen Thoren M."/>
            <person name="Johannesson H."/>
        </authorList>
    </citation>
    <scope>NUCLEOTIDE SEQUENCE</scope>
    <source>
        <strain evidence="3">CBS 757.83</strain>
    </source>
</reference>
<name>A0AAN6Q5S8_9PEZI</name>
<dbReference type="Proteomes" id="UP001305647">
    <property type="component" value="Unassembled WGS sequence"/>
</dbReference>
<dbReference type="AlphaFoldDB" id="A0AAN6Q5S8"/>
<feature type="region of interest" description="Disordered" evidence="1">
    <location>
        <begin position="59"/>
        <end position="79"/>
    </location>
</feature>
<feature type="region of interest" description="Disordered" evidence="1">
    <location>
        <begin position="130"/>
        <end position="154"/>
    </location>
</feature>
<proteinExistence type="predicted"/>
<sequence>MTSWMMVDVPLIISFPLFSPLCLWLIITAIRSFLVTYLDLFPLWEDTVRLAPTVDFTRTDRGTASENGEDGGGEKHHNGEWGDDGGWRLISSCASRFIGRELDGLGVFIISFFLCLSLSLEIRDTGAGFGHRKKGRMDDEGSGEEGGCAQPPRLEHRKNTTSLCGLDRGAPCYRDYE</sequence>
<comment type="caution">
    <text evidence="3">The sequence shown here is derived from an EMBL/GenBank/DDBJ whole genome shotgun (WGS) entry which is preliminary data.</text>
</comment>
<gene>
    <name evidence="3" type="ORF">N658DRAFT_63813</name>
</gene>
<feature type="transmembrane region" description="Helical" evidence="2">
    <location>
        <begin position="12"/>
        <end position="34"/>
    </location>
</feature>
<protein>
    <submittedName>
        <fullName evidence="3">Uncharacterized protein</fullName>
    </submittedName>
</protein>
<dbReference type="EMBL" id="MU863635">
    <property type="protein sequence ID" value="KAK4101521.1"/>
    <property type="molecule type" value="Genomic_DNA"/>
</dbReference>
<evidence type="ECO:0000313" key="4">
    <source>
        <dbReference type="Proteomes" id="UP001305647"/>
    </source>
</evidence>
<reference evidence="3" key="2">
    <citation type="submission" date="2023-05" db="EMBL/GenBank/DDBJ databases">
        <authorList>
            <consortium name="Lawrence Berkeley National Laboratory"/>
            <person name="Steindorff A."/>
            <person name="Hensen N."/>
            <person name="Bonometti L."/>
            <person name="Westerberg I."/>
            <person name="Brannstrom I.O."/>
            <person name="Guillou S."/>
            <person name="Cros-Aarteil S."/>
            <person name="Calhoun S."/>
            <person name="Haridas S."/>
            <person name="Kuo A."/>
            <person name="Mondo S."/>
            <person name="Pangilinan J."/>
            <person name="Riley R."/>
            <person name="Labutti K."/>
            <person name="Andreopoulos B."/>
            <person name="Lipzen A."/>
            <person name="Chen C."/>
            <person name="Yanf M."/>
            <person name="Daum C."/>
            <person name="Ng V."/>
            <person name="Clum A."/>
            <person name="Ohm R."/>
            <person name="Martin F."/>
            <person name="Silar P."/>
            <person name="Natvig D."/>
            <person name="Lalanne C."/>
            <person name="Gautier V."/>
            <person name="Ament-Velasquez S.L."/>
            <person name="Kruys A."/>
            <person name="Hutchinson M.I."/>
            <person name="Powell A.J."/>
            <person name="Barry K."/>
            <person name="Miller A.N."/>
            <person name="Grigoriev I.V."/>
            <person name="Debuchy R."/>
            <person name="Gladieux P."/>
            <person name="Thoren M.H."/>
            <person name="Johannesson H."/>
        </authorList>
    </citation>
    <scope>NUCLEOTIDE SEQUENCE</scope>
    <source>
        <strain evidence="3">CBS 757.83</strain>
    </source>
</reference>
<keyword evidence="2" id="KW-0472">Membrane</keyword>
<keyword evidence="2" id="KW-0812">Transmembrane</keyword>